<dbReference type="Proteomes" id="UP000430975">
    <property type="component" value="Unassembled WGS sequence"/>
</dbReference>
<dbReference type="SUPFAM" id="SSF56281">
    <property type="entry name" value="Metallo-hydrolase/oxidoreductase"/>
    <property type="match status" value="1"/>
</dbReference>
<dbReference type="PANTHER" id="PTHR43546:SF3">
    <property type="entry name" value="UPF0173 METAL-DEPENDENT HYDROLASE MJ1163"/>
    <property type="match status" value="1"/>
</dbReference>
<dbReference type="EMBL" id="WJQS01000002">
    <property type="protein sequence ID" value="MRI84786.1"/>
    <property type="molecule type" value="Genomic_DNA"/>
</dbReference>
<dbReference type="InterPro" id="IPR001279">
    <property type="entry name" value="Metallo-B-lactamas"/>
</dbReference>
<reference evidence="4 5" key="1">
    <citation type="submission" date="2019-11" db="EMBL/GenBank/DDBJ databases">
        <title>Characterisation of Fundicoccus ignavus gen. nov. sp. nov., a novel genus of the family Aerococcaceae isolated from bulk tank milk.</title>
        <authorList>
            <person name="Siebert A."/>
            <person name="Huptas C."/>
            <person name="Wenning M."/>
            <person name="Scherer S."/>
            <person name="Doll E.V."/>
        </authorList>
    </citation>
    <scope>NUCLEOTIDE SEQUENCE [LARGE SCALE GENOMIC DNA]</scope>
    <source>
        <strain evidence="4 5">WS4759</strain>
    </source>
</reference>
<name>A0A6I2GC27_9LACT</name>
<evidence type="ECO:0000313" key="4">
    <source>
        <dbReference type="EMBL" id="MRI84786.1"/>
    </source>
</evidence>
<dbReference type="InterPro" id="IPR022877">
    <property type="entry name" value="UPF0173"/>
</dbReference>
<gene>
    <name evidence="4" type="ORF">GIY09_02590</name>
</gene>
<comment type="caution">
    <text evidence="4">The sequence shown here is derived from an EMBL/GenBank/DDBJ whole genome shotgun (WGS) entry which is preliminary data.</text>
</comment>
<dbReference type="RefSeq" id="WP_153863154.1">
    <property type="nucleotide sequence ID" value="NZ_WJQS01000002.1"/>
</dbReference>
<dbReference type="InterPro" id="IPR036866">
    <property type="entry name" value="RibonucZ/Hydroxyglut_hydro"/>
</dbReference>
<dbReference type="AlphaFoldDB" id="A0A6I2GC27"/>
<dbReference type="PANTHER" id="PTHR43546">
    <property type="entry name" value="UPF0173 METAL-DEPENDENT HYDROLASE MJ1163-RELATED"/>
    <property type="match status" value="1"/>
</dbReference>
<feature type="domain" description="Metallo-beta-lactamase" evidence="3">
    <location>
        <begin position="7"/>
        <end position="194"/>
    </location>
</feature>
<accession>A0A6I2GC27</accession>
<keyword evidence="5" id="KW-1185">Reference proteome</keyword>
<dbReference type="SMART" id="SM00849">
    <property type="entry name" value="Lactamase_B"/>
    <property type="match status" value="1"/>
</dbReference>
<protein>
    <recommendedName>
        <fullName evidence="2">UPF0173 metal-dependent hydrolase GIY09_02590</fullName>
    </recommendedName>
</protein>
<dbReference type="InterPro" id="IPR050114">
    <property type="entry name" value="UPF0173_UPF0282_UlaG_hydrolase"/>
</dbReference>
<dbReference type="NCBIfam" id="NF001911">
    <property type="entry name" value="PRK00685.1"/>
    <property type="match status" value="1"/>
</dbReference>
<sequence length="228" mass="24683">MKAAFHGHAVVSVLTNSGTRLLFDPFITGHQQCDLDAETVEVDVILVTHAHSDHLGDTVALAKRTGALVISTVEIVNYLASQGLDRLHGMQPGGAFDFDFGRVKFTPAIHGSSIVLEDGTSLTLGLATGILLTADERTIYHVGDTALYSDMKLIGERESIDLAFVPIGDNFTMGPEDAKFAVEWLQAKRVIPIHYNTFPLIKQDPKAFIDSLDEGVGIVPNLGEMIEI</sequence>
<comment type="similarity">
    <text evidence="2">Belongs to the UPF0173 family.</text>
</comment>
<evidence type="ECO:0000256" key="2">
    <source>
        <dbReference type="HAMAP-Rule" id="MF_00457"/>
    </source>
</evidence>
<proteinExistence type="inferred from homology"/>
<evidence type="ECO:0000256" key="1">
    <source>
        <dbReference type="ARBA" id="ARBA00022801"/>
    </source>
</evidence>
<keyword evidence="1 2" id="KW-0378">Hydrolase</keyword>
<evidence type="ECO:0000313" key="5">
    <source>
        <dbReference type="Proteomes" id="UP000430975"/>
    </source>
</evidence>
<dbReference type="Pfam" id="PF12706">
    <property type="entry name" value="Lactamase_B_2"/>
    <property type="match status" value="1"/>
</dbReference>
<dbReference type="GO" id="GO:0016787">
    <property type="term" value="F:hydrolase activity"/>
    <property type="evidence" value="ECO:0007669"/>
    <property type="project" value="UniProtKB-UniRule"/>
</dbReference>
<evidence type="ECO:0000259" key="3">
    <source>
        <dbReference type="SMART" id="SM00849"/>
    </source>
</evidence>
<organism evidence="4 5">
    <name type="scientific">Fundicoccus ignavus</name>
    <dbReference type="NCBI Taxonomy" id="2664442"/>
    <lineage>
        <taxon>Bacteria</taxon>
        <taxon>Bacillati</taxon>
        <taxon>Bacillota</taxon>
        <taxon>Bacilli</taxon>
        <taxon>Lactobacillales</taxon>
        <taxon>Aerococcaceae</taxon>
        <taxon>Fundicoccus</taxon>
    </lineage>
</organism>
<dbReference type="HAMAP" id="MF_00457">
    <property type="entry name" value="UPF0173"/>
    <property type="match status" value="1"/>
</dbReference>
<dbReference type="Gene3D" id="3.60.15.10">
    <property type="entry name" value="Ribonuclease Z/Hydroxyacylglutathione hydrolase-like"/>
    <property type="match status" value="1"/>
</dbReference>